<organism evidence="1 2">
    <name type="scientific">Cherax quadricarinatus</name>
    <name type="common">Australian red claw crayfish</name>
    <dbReference type="NCBI Taxonomy" id="27406"/>
    <lineage>
        <taxon>Eukaryota</taxon>
        <taxon>Metazoa</taxon>
        <taxon>Ecdysozoa</taxon>
        <taxon>Arthropoda</taxon>
        <taxon>Crustacea</taxon>
        <taxon>Multicrustacea</taxon>
        <taxon>Malacostraca</taxon>
        <taxon>Eumalacostraca</taxon>
        <taxon>Eucarida</taxon>
        <taxon>Decapoda</taxon>
        <taxon>Pleocyemata</taxon>
        <taxon>Astacidea</taxon>
        <taxon>Parastacoidea</taxon>
        <taxon>Parastacidae</taxon>
        <taxon>Cherax</taxon>
    </lineage>
</organism>
<keyword evidence="2" id="KW-1185">Reference proteome</keyword>
<evidence type="ECO:0000313" key="2">
    <source>
        <dbReference type="Proteomes" id="UP001445076"/>
    </source>
</evidence>
<dbReference type="AlphaFoldDB" id="A0AAW0XXW4"/>
<protein>
    <submittedName>
        <fullName evidence="1">Uncharacterized protein</fullName>
    </submittedName>
</protein>
<name>A0AAW0XXW4_CHEQU</name>
<dbReference type="EMBL" id="JARKIK010000023">
    <property type="protein sequence ID" value="KAK8743976.1"/>
    <property type="molecule type" value="Genomic_DNA"/>
</dbReference>
<evidence type="ECO:0000313" key="1">
    <source>
        <dbReference type="EMBL" id="KAK8743976.1"/>
    </source>
</evidence>
<accession>A0AAW0XXW4</accession>
<comment type="caution">
    <text evidence="1">The sequence shown here is derived from an EMBL/GenBank/DDBJ whole genome shotgun (WGS) entry which is preliminary data.</text>
</comment>
<reference evidence="1 2" key="1">
    <citation type="journal article" date="2024" name="BMC Genomics">
        <title>Genome assembly of redclaw crayfish (Cherax quadricarinatus) provides insights into its immune adaptation and hypoxia tolerance.</title>
        <authorList>
            <person name="Liu Z."/>
            <person name="Zheng J."/>
            <person name="Li H."/>
            <person name="Fang K."/>
            <person name="Wang S."/>
            <person name="He J."/>
            <person name="Zhou D."/>
            <person name="Weng S."/>
            <person name="Chi M."/>
            <person name="Gu Z."/>
            <person name="He J."/>
            <person name="Li F."/>
            <person name="Wang M."/>
        </authorList>
    </citation>
    <scope>NUCLEOTIDE SEQUENCE [LARGE SCALE GENOMIC DNA]</scope>
    <source>
        <strain evidence="1">ZL_2023a</strain>
    </source>
</reference>
<proteinExistence type="predicted"/>
<feature type="non-terminal residue" evidence="1">
    <location>
        <position position="1"/>
    </location>
</feature>
<sequence length="119" mass="13137">SSCTFTNIYSHSILSHLSFSPLPLHHLCFSPLLYLAFPYSTSITRYLFPPGYPEDTTTYISGGDGGGSVCANVKVVPASLIHSSVQSQHAAPPPHLIKHDHISRESFVFYKVSELRKMT</sequence>
<dbReference type="Proteomes" id="UP001445076">
    <property type="component" value="Unassembled WGS sequence"/>
</dbReference>
<gene>
    <name evidence="1" type="ORF">OTU49_000942</name>
</gene>